<dbReference type="AlphaFoldDB" id="A0A4Y2K8M3"/>
<sequence>MPETRYQEDTFLFRAGRKGESIRSRWGDIADPEDKFYSGLVERRLAVWLPSSKMFSPTDGGFVYSPTIGCIFLMLAYGVLGISSCLKKIGLMQACSYLIR</sequence>
<feature type="transmembrane region" description="Helical" evidence="1">
    <location>
        <begin position="62"/>
        <end position="82"/>
    </location>
</feature>
<evidence type="ECO:0000313" key="2">
    <source>
        <dbReference type="EMBL" id="GBM97632.1"/>
    </source>
</evidence>
<comment type="caution">
    <text evidence="2">The sequence shown here is derived from an EMBL/GenBank/DDBJ whole genome shotgun (WGS) entry which is preliminary data.</text>
</comment>
<evidence type="ECO:0000313" key="3">
    <source>
        <dbReference type="Proteomes" id="UP000499080"/>
    </source>
</evidence>
<evidence type="ECO:0000256" key="1">
    <source>
        <dbReference type="SAM" id="Phobius"/>
    </source>
</evidence>
<protein>
    <submittedName>
        <fullName evidence="2">Uncharacterized protein</fullName>
    </submittedName>
</protein>
<accession>A0A4Y2K8M3</accession>
<keyword evidence="3" id="KW-1185">Reference proteome</keyword>
<keyword evidence="1" id="KW-0472">Membrane</keyword>
<keyword evidence="1" id="KW-0812">Transmembrane</keyword>
<dbReference type="Proteomes" id="UP000499080">
    <property type="component" value="Unassembled WGS sequence"/>
</dbReference>
<dbReference type="EMBL" id="BGPR01004254">
    <property type="protein sequence ID" value="GBM97632.1"/>
    <property type="molecule type" value="Genomic_DNA"/>
</dbReference>
<reference evidence="2 3" key="1">
    <citation type="journal article" date="2019" name="Sci. Rep.">
        <title>Orb-weaving spider Araneus ventricosus genome elucidates the spidroin gene catalogue.</title>
        <authorList>
            <person name="Kono N."/>
            <person name="Nakamura H."/>
            <person name="Ohtoshi R."/>
            <person name="Moran D.A.P."/>
            <person name="Shinohara A."/>
            <person name="Yoshida Y."/>
            <person name="Fujiwara M."/>
            <person name="Mori M."/>
            <person name="Tomita M."/>
            <person name="Arakawa K."/>
        </authorList>
    </citation>
    <scope>NUCLEOTIDE SEQUENCE [LARGE SCALE GENOMIC DNA]</scope>
</reference>
<organism evidence="2 3">
    <name type="scientific">Araneus ventricosus</name>
    <name type="common">Orbweaver spider</name>
    <name type="synonym">Epeira ventricosa</name>
    <dbReference type="NCBI Taxonomy" id="182803"/>
    <lineage>
        <taxon>Eukaryota</taxon>
        <taxon>Metazoa</taxon>
        <taxon>Ecdysozoa</taxon>
        <taxon>Arthropoda</taxon>
        <taxon>Chelicerata</taxon>
        <taxon>Arachnida</taxon>
        <taxon>Araneae</taxon>
        <taxon>Araneomorphae</taxon>
        <taxon>Entelegynae</taxon>
        <taxon>Araneoidea</taxon>
        <taxon>Araneidae</taxon>
        <taxon>Araneus</taxon>
    </lineage>
</organism>
<keyword evidence="1" id="KW-1133">Transmembrane helix</keyword>
<name>A0A4Y2K8M3_ARAVE</name>
<gene>
    <name evidence="2" type="ORF">AVEN_37172_1</name>
</gene>
<proteinExistence type="predicted"/>